<dbReference type="OMA" id="HREGEMQ"/>
<accession>F4PB64</accession>
<evidence type="ECO:0000256" key="1">
    <source>
        <dbReference type="SAM" id="MobiDB-lite"/>
    </source>
</evidence>
<dbReference type="InterPro" id="IPR058570">
    <property type="entry name" value="HROB_OB"/>
</dbReference>
<evidence type="ECO:0000259" key="2">
    <source>
        <dbReference type="Pfam" id="PF15072"/>
    </source>
</evidence>
<evidence type="ECO:0000313" key="3">
    <source>
        <dbReference type="EMBL" id="EGF77801.1"/>
    </source>
</evidence>
<dbReference type="OrthoDB" id="21443at2759"/>
<evidence type="ECO:0000313" key="4">
    <source>
        <dbReference type="Proteomes" id="UP000007241"/>
    </source>
</evidence>
<dbReference type="EMBL" id="GL882891">
    <property type="protein sequence ID" value="EGF77801.1"/>
    <property type="molecule type" value="Genomic_DNA"/>
</dbReference>
<dbReference type="PANTHER" id="PTHR14523">
    <property type="entry name" value="UNCHARACTERIZED PROTEIN C17ORF53 HOMOLOG"/>
    <property type="match status" value="1"/>
</dbReference>
<protein>
    <recommendedName>
        <fullName evidence="2">Homologous recombination OB-fold protein OB-fold domain-containing protein</fullName>
    </recommendedName>
</protein>
<dbReference type="RefSeq" id="XP_006681849.1">
    <property type="nucleotide sequence ID" value="XM_006681786.1"/>
</dbReference>
<keyword evidence="4" id="KW-1185">Reference proteome</keyword>
<dbReference type="InterPro" id="IPR028045">
    <property type="entry name" value="HROB"/>
</dbReference>
<dbReference type="PANTHER" id="PTHR14523:SF1">
    <property type="entry name" value="HOMOLOGOUS RECOMBINATION OB-FOLD PROTEIN"/>
    <property type="match status" value="1"/>
</dbReference>
<organism evidence="3 4">
    <name type="scientific">Batrachochytrium dendrobatidis (strain JAM81 / FGSC 10211)</name>
    <name type="common">Frog chytrid fungus</name>
    <dbReference type="NCBI Taxonomy" id="684364"/>
    <lineage>
        <taxon>Eukaryota</taxon>
        <taxon>Fungi</taxon>
        <taxon>Fungi incertae sedis</taxon>
        <taxon>Chytridiomycota</taxon>
        <taxon>Chytridiomycota incertae sedis</taxon>
        <taxon>Chytridiomycetes</taxon>
        <taxon>Rhizophydiales</taxon>
        <taxon>Rhizophydiales incertae sedis</taxon>
        <taxon>Batrachochytrium</taxon>
    </lineage>
</organism>
<dbReference type="STRING" id="684364.F4PB64"/>
<name>F4PB64_BATDJ</name>
<dbReference type="HOGENOM" id="CLU_594439_0_0_1"/>
<gene>
    <name evidence="3" type="ORF">BATDEDRAFT_91467</name>
</gene>
<dbReference type="InParanoid" id="F4PB64"/>
<dbReference type="GO" id="GO:0000725">
    <property type="term" value="P:recombinational repair"/>
    <property type="evidence" value="ECO:0007669"/>
    <property type="project" value="InterPro"/>
</dbReference>
<dbReference type="Proteomes" id="UP000007241">
    <property type="component" value="Unassembled WGS sequence"/>
</dbReference>
<sequence length="460" mass="50279">MYGFDDDFDAEMLKALGDAEESLPPFTQIHENSQLKLANQQQHNHHTLMRSNTTVSTPLISADLSSVPTLVEMSNSFVHEQSCTLLNQTQISHSVEKLSNPIISDISTSLVPQTPTPKPTSGHILGSVTPISAIDQTPVKRSMHFTTHTPNIPVSTGSMIEKKSIPSVLTQLPHQPKSLPASTEPSQLFPSTGSFAFNRKKSPFAHTPLKANQVCEVDKSASVSSPSPVAFLREANTAHRVTSGYNSIRSSPLINSRSVKRKSTIPGPAGALMDMLEQQHVPENSQSTPSQRQEKRARTRAECSAHDQDFISTAWMNMRQVFPEYDSKLHGIAAALSGKHASEDSKINQLVVLIREVDKSDLDAGALFKDPSGEIRGTIHRDVFETFPDALVPGAVLELNSVSIFKPTRRSRYLNVTIANIGSVFTLMGDPPRLWKDSLPASSVHISTISNSHTTSSLQR</sequence>
<feature type="region of interest" description="Disordered" evidence="1">
    <location>
        <begin position="280"/>
        <end position="299"/>
    </location>
</feature>
<dbReference type="AlphaFoldDB" id="F4PB64"/>
<feature type="compositionally biased region" description="Polar residues" evidence="1">
    <location>
        <begin position="281"/>
        <end position="291"/>
    </location>
</feature>
<feature type="domain" description="Homologous recombination OB-fold protein OB-fold" evidence="2">
    <location>
        <begin position="346"/>
        <end position="426"/>
    </location>
</feature>
<proteinExistence type="predicted"/>
<dbReference type="GeneID" id="18244271"/>
<reference evidence="3 4" key="1">
    <citation type="submission" date="2009-12" db="EMBL/GenBank/DDBJ databases">
        <title>The draft genome of Batrachochytrium dendrobatidis.</title>
        <authorList>
            <consortium name="US DOE Joint Genome Institute (JGI-PGF)"/>
            <person name="Kuo A."/>
            <person name="Salamov A."/>
            <person name="Schmutz J."/>
            <person name="Lucas S."/>
            <person name="Pitluck S."/>
            <person name="Rosenblum E."/>
            <person name="Stajich J."/>
            <person name="Eisen M."/>
            <person name="Grigoriev I.V."/>
        </authorList>
    </citation>
    <scope>NUCLEOTIDE SEQUENCE [LARGE SCALE GENOMIC DNA]</scope>
    <source>
        <strain evidence="4">JAM81 / FGSC 10211</strain>
    </source>
</reference>
<dbReference type="Pfam" id="PF15072">
    <property type="entry name" value="HROB"/>
    <property type="match status" value="1"/>
</dbReference>